<comment type="function">
    <text evidence="9">Converts cobyric acid to cobinamide by the addition of aminopropanol on the F carboxylic group.</text>
</comment>
<keyword evidence="7 9" id="KW-1133">Transmembrane helix</keyword>
<dbReference type="RefSeq" id="WP_168988070.1">
    <property type="nucleotide sequence ID" value="NZ_CAWPHM010000277.1"/>
</dbReference>
<accession>A0A972FDJ1</accession>
<protein>
    <recommendedName>
        <fullName evidence="9">Cobalamin biosynthesis protein CobD</fullName>
    </recommendedName>
</protein>
<dbReference type="EMBL" id="WTVM01000051">
    <property type="protein sequence ID" value="NMG03317.1"/>
    <property type="molecule type" value="Genomic_DNA"/>
</dbReference>
<dbReference type="GO" id="GO:0005886">
    <property type="term" value="C:plasma membrane"/>
    <property type="evidence" value="ECO:0007669"/>
    <property type="project" value="UniProtKB-SubCell"/>
</dbReference>
<organism evidence="10 11">
    <name type="scientific">Azoarcus taiwanensis</name>
    <dbReference type="NCBI Taxonomy" id="666964"/>
    <lineage>
        <taxon>Bacteria</taxon>
        <taxon>Pseudomonadati</taxon>
        <taxon>Pseudomonadota</taxon>
        <taxon>Betaproteobacteria</taxon>
        <taxon>Rhodocyclales</taxon>
        <taxon>Zoogloeaceae</taxon>
        <taxon>Azoarcus</taxon>
    </lineage>
</organism>
<evidence type="ECO:0000256" key="7">
    <source>
        <dbReference type="ARBA" id="ARBA00022989"/>
    </source>
</evidence>
<evidence type="ECO:0000256" key="5">
    <source>
        <dbReference type="ARBA" id="ARBA00022573"/>
    </source>
</evidence>
<feature type="transmembrane region" description="Helical" evidence="9">
    <location>
        <begin position="153"/>
        <end position="171"/>
    </location>
</feature>
<evidence type="ECO:0000256" key="8">
    <source>
        <dbReference type="ARBA" id="ARBA00023136"/>
    </source>
</evidence>
<comment type="pathway">
    <text evidence="2 9">Cofactor biosynthesis; adenosylcobalamin biosynthesis.</text>
</comment>
<keyword evidence="11" id="KW-1185">Reference proteome</keyword>
<reference evidence="10" key="1">
    <citation type="submission" date="2019-12" db="EMBL/GenBank/DDBJ databases">
        <title>Comparative genomics gives insights into the taxonomy of the Azoarcus-Aromatoleum group and reveals separate origins of nif in the plant-associated Azoarcus and non-plant-associated Aromatoleum sub-groups.</title>
        <authorList>
            <person name="Lafos M."/>
            <person name="Maluk M."/>
            <person name="Batista M."/>
            <person name="Junghare M."/>
            <person name="Carmona M."/>
            <person name="Faoro H."/>
            <person name="Cruz L.M."/>
            <person name="Battistoni F."/>
            <person name="De Souza E."/>
            <person name="Pedrosa F."/>
            <person name="Chen W.-M."/>
            <person name="Poole P.S."/>
            <person name="Dixon R.A."/>
            <person name="James E.K."/>
        </authorList>
    </citation>
    <scope>NUCLEOTIDE SEQUENCE</scope>
    <source>
        <strain evidence="10">NSC3</strain>
    </source>
</reference>
<dbReference type="Pfam" id="PF03186">
    <property type="entry name" value="CobD_Cbib"/>
    <property type="match status" value="1"/>
</dbReference>
<evidence type="ECO:0000313" key="11">
    <source>
        <dbReference type="Proteomes" id="UP000599523"/>
    </source>
</evidence>
<dbReference type="GO" id="GO:0009236">
    <property type="term" value="P:cobalamin biosynthetic process"/>
    <property type="evidence" value="ECO:0007669"/>
    <property type="project" value="UniProtKB-UniRule"/>
</dbReference>
<evidence type="ECO:0000313" key="10">
    <source>
        <dbReference type="EMBL" id="NMG03317.1"/>
    </source>
</evidence>
<proteinExistence type="inferred from homology"/>
<dbReference type="AlphaFoldDB" id="A0A972FDJ1"/>
<keyword evidence="4 9" id="KW-1003">Cell membrane</keyword>
<dbReference type="PANTHER" id="PTHR34308">
    <property type="entry name" value="COBALAMIN BIOSYNTHESIS PROTEIN CBIB"/>
    <property type="match status" value="1"/>
</dbReference>
<evidence type="ECO:0000256" key="2">
    <source>
        <dbReference type="ARBA" id="ARBA00004953"/>
    </source>
</evidence>
<dbReference type="PANTHER" id="PTHR34308:SF1">
    <property type="entry name" value="COBALAMIN BIOSYNTHESIS PROTEIN CBIB"/>
    <property type="match status" value="1"/>
</dbReference>
<evidence type="ECO:0000256" key="4">
    <source>
        <dbReference type="ARBA" id="ARBA00022475"/>
    </source>
</evidence>
<keyword evidence="8 9" id="KW-0472">Membrane</keyword>
<gene>
    <name evidence="9" type="primary">cobD</name>
    <name evidence="10" type="ORF">GPA21_10055</name>
</gene>
<evidence type="ECO:0000256" key="1">
    <source>
        <dbReference type="ARBA" id="ARBA00004651"/>
    </source>
</evidence>
<dbReference type="HAMAP" id="MF_00024">
    <property type="entry name" value="CobD_CbiB"/>
    <property type="match status" value="1"/>
</dbReference>
<comment type="caution">
    <text evidence="9">Lacks conserved residue(s) required for the propagation of feature annotation.</text>
</comment>
<comment type="caution">
    <text evidence="10">The sequence shown here is derived from an EMBL/GenBank/DDBJ whole genome shotgun (WGS) entry which is preliminary data.</text>
</comment>
<evidence type="ECO:0000256" key="3">
    <source>
        <dbReference type="ARBA" id="ARBA00006263"/>
    </source>
</evidence>
<sequence length="311" mass="34292">MTVFSLLFALLLEQFKPLSSEYRAARWLQPLADKLVELYDDGSVRSGRVAWGLGVIGLAVASWLVWWALWWVHPLFALFFNVGVLYVVLANHADSRAFGDIVVQLAAGNTDRACELLGQWRGRDHTGAAASEIARVGIETGLVTGHRRVFGPLFWFVLLPGPAGVVLYRAAEHLAEAWRERQTGVEGEPSHFGEFARRAFDVIDWVPVRLTALAFSVLGNFEDAMYCWRSQSVLWPDRASGILIATGAGALGVRLGMPVHEEGVVRDRPEMGIGQRADVARMEAAAKLVWRVLVLVILILALLALAGWVGR</sequence>
<dbReference type="Proteomes" id="UP000599523">
    <property type="component" value="Unassembled WGS sequence"/>
</dbReference>
<dbReference type="NCBIfam" id="NF005792">
    <property type="entry name" value="PRK07630.1"/>
    <property type="match status" value="1"/>
</dbReference>
<dbReference type="GO" id="GO:0015420">
    <property type="term" value="F:ABC-type vitamin B12 transporter activity"/>
    <property type="evidence" value="ECO:0007669"/>
    <property type="project" value="UniProtKB-UniRule"/>
</dbReference>
<evidence type="ECO:0000256" key="9">
    <source>
        <dbReference type="HAMAP-Rule" id="MF_00024"/>
    </source>
</evidence>
<comment type="similarity">
    <text evidence="3 9">Belongs to the CobD/CbiB family.</text>
</comment>
<dbReference type="GO" id="GO:0048472">
    <property type="term" value="F:threonine-phosphate decarboxylase activity"/>
    <property type="evidence" value="ECO:0007669"/>
    <property type="project" value="InterPro"/>
</dbReference>
<comment type="subcellular location">
    <subcellularLocation>
        <location evidence="1 9">Cell membrane</location>
        <topology evidence="1 9">Multi-pass membrane protein</topology>
    </subcellularLocation>
</comment>
<keyword evidence="6 9" id="KW-0812">Transmembrane</keyword>
<feature type="transmembrane region" description="Helical" evidence="9">
    <location>
        <begin position="49"/>
        <end position="68"/>
    </location>
</feature>
<evidence type="ECO:0000256" key="6">
    <source>
        <dbReference type="ARBA" id="ARBA00022692"/>
    </source>
</evidence>
<dbReference type="InterPro" id="IPR004485">
    <property type="entry name" value="Cobalamin_biosynth_CobD/CbiB"/>
</dbReference>
<feature type="transmembrane region" description="Helical" evidence="9">
    <location>
        <begin position="75"/>
        <end position="93"/>
    </location>
</feature>
<feature type="transmembrane region" description="Helical" evidence="9">
    <location>
        <begin position="288"/>
        <end position="309"/>
    </location>
</feature>
<name>A0A972FDJ1_9RHOO</name>
<keyword evidence="5 9" id="KW-0169">Cobalamin biosynthesis</keyword>